<keyword evidence="2" id="KW-0418">Kinase</keyword>
<dbReference type="Gene3D" id="1.25.40.340">
    <property type="match status" value="1"/>
</dbReference>
<dbReference type="Pfam" id="PF02734">
    <property type="entry name" value="Dak2"/>
    <property type="match status" value="1"/>
</dbReference>
<dbReference type="EMBL" id="SLYQ01000001">
    <property type="protein sequence ID" value="TCQ77494.1"/>
    <property type="molecule type" value="Genomic_DNA"/>
</dbReference>
<evidence type="ECO:0000256" key="2">
    <source>
        <dbReference type="ARBA" id="ARBA00022777"/>
    </source>
</evidence>
<dbReference type="InterPro" id="IPR004007">
    <property type="entry name" value="DhaL_dom"/>
</dbReference>
<feature type="domain" description="DhaL" evidence="3">
    <location>
        <begin position="8"/>
        <end position="208"/>
    </location>
</feature>
<dbReference type="PANTHER" id="PTHR28629">
    <property type="entry name" value="TRIOKINASE/FMN CYCLASE"/>
    <property type="match status" value="1"/>
</dbReference>
<evidence type="ECO:0000313" key="5">
    <source>
        <dbReference type="Proteomes" id="UP000295263"/>
    </source>
</evidence>
<name>A0ABD7QSC3_RAOOR</name>
<gene>
    <name evidence="4" type="ORF">EC841_1011316</name>
</gene>
<dbReference type="RefSeq" id="WP_132511127.1">
    <property type="nucleotide sequence ID" value="NZ_SLYQ01000001.1"/>
</dbReference>
<comment type="caution">
    <text evidence="4">The sequence shown here is derived from an EMBL/GenBank/DDBJ whole genome shotgun (WGS) entry which is preliminary data.</text>
</comment>
<organism evidence="4 5">
    <name type="scientific">Raoultella ornithinolytica</name>
    <name type="common">Klebsiella ornithinolytica</name>
    <dbReference type="NCBI Taxonomy" id="54291"/>
    <lineage>
        <taxon>Bacteria</taxon>
        <taxon>Pseudomonadati</taxon>
        <taxon>Pseudomonadota</taxon>
        <taxon>Gammaproteobacteria</taxon>
        <taxon>Enterobacterales</taxon>
        <taxon>Enterobacteriaceae</taxon>
        <taxon>Klebsiella/Raoultella group</taxon>
        <taxon>Raoultella</taxon>
    </lineage>
</organism>
<dbReference type="AlphaFoldDB" id="A0ABD7QSC3"/>
<dbReference type="PROSITE" id="PS51480">
    <property type="entry name" value="DHAL"/>
    <property type="match status" value="1"/>
</dbReference>
<evidence type="ECO:0000259" key="3">
    <source>
        <dbReference type="PROSITE" id="PS51480"/>
    </source>
</evidence>
<dbReference type="Proteomes" id="UP000295263">
    <property type="component" value="Unassembled WGS sequence"/>
</dbReference>
<evidence type="ECO:0000313" key="4">
    <source>
        <dbReference type="EMBL" id="TCQ77494.1"/>
    </source>
</evidence>
<dbReference type="SMART" id="SM01120">
    <property type="entry name" value="Dak2"/>
    <property type="match status" value="1"/>
</dbReference>
<evidence type="ECO:0000256" key="1">
    <source>
        <dbReference type="ARBA" id="ARBA00022679"/>
    </source>
</evidence>
<accession>A0ABD7QSC3</accession>
<sequence length="212" mass="22007">MKTELTFNDTTGLIAAWSAEMSLKRDELIKLDQAVGDGDLGITMQKAFHAAQQIRPEQEKGIAHYLVQCGFAMARAAPSTMGTLMATGFMRGGKALASELMTLSAADLAAFFSAFTQGIAERGKAQPGEKTVLDVLLPASDALAQETAAGAPLGRAAKAAHAAAMAGLEATRTMFPRHGKAAAFADSSAGTEDPGGTAALILFSVLSRYVNN</sequence>
<keyword evidence="1" id="KW-0808">Transferase</keyword>
<proteinExistence type="predicted"/>
<dbReference type="InterPro" id="IPR036117">
    <property type="entry name" value="DhaL_dom_sf"/>
</dbReference>
<dbReference type="GO" id="GO:0016301">
    <property type="term" value="F:kinase activity"/>
    <property type="evidence" value="ECO:0007669"/>
    <property type="project" value="UniProtKB-KW"/>
</dbReference>
<reference evidence="4 5" key="1">
    <citation type="submission" date="2019-03" db="EMBL/GenBank/DDBJ databases">
        <title>Genomic analyses of the natural microbiome of Caenorhabditis elegans.</title>
        <authorList>
            <person name="Samuel B."/>
        </authorList>
    </citation>
    <scope>NUCLEOTIDE SEQUENCE [LARGE SCALE GENOMIC DNA]</scope>
    <source>
        <strain evidence="4 5">JUb54</strain>
    </source>
</reference>
<protein>
    <submittedName>
        <fullName evidence="4">Dihydroxyacetone kinase-like protein</fullName>
    </submittedName>
</protein>
<dbReference type="SUPFAM" id="SSF101473">
    <property type="entry name" value="DhaL-like"/>
    <property type="match status" value="1"/>
</dbReference>
<dbReference type="InterPro" id="IPR050861">
    <property type="entry name" value="Dihydroxyacetone_Kinase"/>
</dbReference>
<dbReference type="PANTHER" id="PTHR28629:SF4">
    <property type="entry name" value="TRIOKINASE_FMN CYCLASE"/>
    <property type="match status" value="1"/>
</dbReference>